<gene>
    <name evidence="2" type="ORF">C7B65_07530</name>
</gene>
<name>A0A2T1DIY7_9CYAN</name>
<protein>
    <submittedName>
        <fullName evidence="2">DUF262 domain-containing protein</fullName>
    </submittedName>
</protein>
<organism evidence="2 3">
    <name type="scientific">Phormidesmis priestleyi ULC007</name>
    <dbReference type="NCBI Taxonomy" id="1920490"/>
    <lineage>
        <taxon>Bacteria</taxon>
        <taxon>Bacillati</taxon>
        <taxon>Cyanobacteriota</taxon>
        <taxon>Cyanophyceae</taxon>
        <taxon>Leptolyngbyales</taxon>
        <taxon>Leptolyngbyaceae</taxon>
        <taxon>Phormidesmis</taxon>
    </lineage>
</organism>
<dbReference type="InterPro" id="IPR004919">
    <property type="entry name" value="GmrSD_N"/>
</dbReference>
<accession>A0A2T1DIY7</accession>
<dbReference type="RefSeq" id="WP_073070210.1">
    <property type="nucleotide sequence ID" value="NZ_MPPI01000006.1"/>
</dbReference>
<sequence length="416" mass="48351">MPNLELLEEKEETTFFEEDEDQANGLESSRAKRLSELDEIAGIVVAGTDWTTATVLDQLVRGNIQLNPRFQRRDAWNITRKSRFIESIILGFPIPQIVLASNEKERGKFIVLDGKQRLLTILQFYGKSETPNNKFSLKDLEFRPELNGCTHEDLENNLLSAEILDPLDNQTIRTTLIRNWHTDNFLYKIFLRLNVESTPLSPQELRQALHPGEFVNFLDDQSVKSQALRKILKSKNPDFRMRDVELLLRYVAFHYFLSEYRGNLKAFLDMTCEVLNKSWKKRTDDVHYAVSQFEKAVETTIDIFGEKNFSRMWLGTSKVYRRQFNRAILDVMVFYFSDGLIREAAEKNKTAVENAFKELCSSSENGFREAVEGTTKNIRETHIRLSLWGYALLGVLDLEFNLPELVDNRIIFNGLR</sequence>
<evidence type="ECO:0000259" key="1">
    <source>
        <dbReference type="Pfam" id="PF03235"/>
    </source>
</evidence>
<dbReference type="AlphaFoldDB" id="A0A2T1DIY7"/>
<keyword evidence="3" id="KW-1185">Reference proteome</keyword>
<dbReference type="Pfam" id="PF03235">
    <property type="entry name" value="GmrSD_N"/>
    <property type="match status" value="1"/>
</dbReference>
<dbReference type="PANTHER" id="PTHR39639:SF1">
    <property type="entry name" value="DUF262 DOMAIN-CONTAINING PROTEIN"/>
    <property type="match status" value="1"/>
</dbReference>
<dbReference type="PANTHER" id="PTHR39639">
    <property type="entry name" value="CHROMOSOME 16, WHOLE GENOME SHOTGUN SEQUENCE"/>
    <property type="match status" value="1"/>
</dbReference>
<feature type="domain" description="GmrSD restriction endonucleases N-terminal" evidence="1">
    <location>
        <begin position="58"/>
        <end position="210"/>
    </location>
</feature>
<dbReference type="EMBL" id="PVWG01000006">
    <property type="protein sequence ID" value="PSB20433.1"/>
    <property type="molecule type" value="Genomic_DNA"/>
</dbReference>
<dbReference type="OrthoDB" id="9798761at2"/>
<dbReference type="Proteomes" id="UP000238634">
    <property type="component" value="Unassembled WGS sequence"/>
</dbReference>
<comment type="caution">
    <text evidence="2">The sequence shown here is derived from an EMBL/GenBank/DDBJ whole genome shotgun (WGS) entry which is preliminary data.</text>
</comment>
<dbReference type="STRING" id="1920490.GCA_001895925_04081"/>
<reference evidence="2 3" key="2">
    <citation type="submission" date="2018-03" db="EMBL/GenBank/DDBJ databases">
        <title>The ancient ancestry and fast evolution of plastids.</title>
        <authorList>
            <person name="Moore K.R."/>
            <person name="Magnabosco C."/>
            <person name="Momper L."/>
            <person name="Gold D.A."/>
            <person name="Bosak T."/>
            <person name="Fournier G.P."/>
        </authorList>
    </citation>
    <scope>NUCLEOTIDE SEQUENCE [LARGE SCALE GENOMIC DNA]</scope>
    <source>
        <strain evidence="2 3">ULC007</strain>
    </source>
</reference>
<reference evidence="2 3" key="1">
    <citation type="submission" date="2018-02" db="EMBL/GenBank/DDBJ databases">
        <authorList>
            <person name="Cohen D.B."/>
            <person name="Kent A.D."/>
        </authorList>
    </citation>
    <scope>NUCLEOTIDE SEQUENCE [LARGE SCALE GENOMIC DNA]</scope>
    <source>
        <strain evidence="2 3">ULC007</strain>
    </source>
</reference>
<evidence type="ECO:0000313" key="2">
    <source>
        <dbReference type="EMBL" id="PSB20433.1"/>
    </source>
</evidence>
<evidence type="ECO:0000313" key="3">
    <source>
        <dbReference type="Proteomes" id="UP000238634"/>
    </source>
</evidence>
<proteinExistence type="predicted"/>